<evidence type="ECO:0000259" key="10">
    <source>
        <dbReference type="PROSITE" id="PS50262"/>
    </source>
</evidence>
<evidence type="ECO:0000256" key="9">
    <source>
        <dbReference type="SAM" id="Phobius"/>
    </source>
</evidence>
<dbReference type="EnsemblMetazoa" id="XM_028659163.1">
    <property type="protein sequence ID" value="XP_028514964.1"/>
    <property type="gene ID" value="LOC110239452"/>
</dbReference>
<dbReference type="FunFam" id="1.20.1070.10:FF:000291">
    <property type="entry name" value="Predicted protein"/>
    <property type="match status" value="1"/>
</dbReference>
<dbReference type="PANTHER" id="PTHR45695:SF9">
    <property type="entry name" value="LEUCOKININ RECEPTOR"/>
    <property type="match status" value="1"/>
</dbReference>
<feature type="region of interest" description="Disordered" evidence="8">
    <location>
        <begin position="351"/>
        <end position="383"/>
    </location>
</feature>
<dbReference type="InterPro" id="IPR017452">
    <property type="entry name" value="GPCR_Rhodpsn_7TM"/>
</dbReference>
<sequence>MTSASNNTNSSANNNSRLDVMAYCTEYLNLKEETQAETILKLTAYMIAFTVAVIGNVLVIVIVLRKTQFKTTTNLFIINMAFSDVIMALACIPITMYAIGYQNIGQAFLVGWFGRAICKLIPFVQGLSIAVSILTLTTLAGDRFVAIVYPFRNFISKSRAKILILIIWFVGSCFNAPTLYNMRLHEDENTPYCRENWQPYFDNQKSAKIYTIVLFVFLYAVPLMLITFFYAALIRELWQGSTLHSNQTRAFSENKSVLKMVLTVVVIFAVSWLPIHVVPFVTIFATDPDLLLCGVSPTITFIGWFMGHASSAINPVVYLVFNDNFRREVLKLFGHLYQKCLKRRQVISERPFPESRTSTTRQTHAVSISSNDDKSTAGRANDAFEMVAENGTAEAT</sequence>
<feature type="compositionally biased region" description="Polar residues" evidence="8">
    <location>
        <begin position="355"/>
        <end position="370"/>
    </location>
</feature>
<dbReference type="GeneID" id="110239452"/>
<name>A0A913YHW8_EXADI</name>
<keyword evidence="2 9" id="KW-0812">Transmembrane</keyword>
<evidence type="ECO:0000256" key="7">
    <source>
        <dbReference type="ARBA" id="ARBA00023224"/>
    </source>
</evidence>
<dbReference type="RefSeq" id="XP_028514965.1">
    <property type="nucleotide sequence ID" value="XM_028659164.1"/>
</dbReference>
<feature type="transmembrane region" description="Helical" evidence="9">
    <location>
        <begin position="120"/>
        <end position="141"/>
    </location>
</feature>
<feature type="transmembrane region" description="Helical" evidence="9">
    <location>
        <begin position="162"/>
        <end position="180"/>
    </location>
</feature>
<evidence type="ECO:0000313" key="11">
    <source>
        <dbReference type="EnsemblMetazoa" id="XP_028514965.1"/>
    </source>
</evidence>
<protein>
    <recommendedName>
        <fullName evidence="10">G-protein coupled receptors family 1 profile domain-containing protein</fullName>
    </recommendedName>
</protein>
<dbReference type="KEGG" id="epa:110239452"/>
<evidence type="ECO:0000256" key="5">
    <source>
        <dbReference type="ARBA" id="ARBA00023136"/>
    </source>
</evidence>
<dbReference type="Gene3D" id="1.20.1070.10">
    <property type="entry name" value="Rhodopsin 7-helix transmembrane proteins"/>
    <property type="match status" value="1"/>
</dbReference>
<evidence type="ECO:0000256" key="1">
    <source>
        <dbReference type="ARBA" id="ARBA00004141"/>
    </source>
</evidence>
<reference evidence="11" key="1">
    <citation type="submission" date="2022-11" db="UniProtKB">
        <authorList>
            <consortium name="EnsemblMetazoa"/>
        </authorList>
    </citation>
    <scope>IDENTIFICATION</scope>
</reference>
<keyword evidence="7" id="KW-0807">Transducer</keyword>
<keyword evidence="12" id="KW-1185">Reference proteome</keyword>
<dbReference type="InterPro" id="IPR000276">
    <property type="entry name" value="GPCR_Rhodpsn"/>
</dbReference>
<feature type="transmembrane region" description="Helical" evidence="9">
    <location>
        <begin position="301"/>
        <end position="321"/>
    </location>
</feature>
<feature type="transmembrane region" description="Helical" evidence="9">
    <location>
        <begin position="209"/>
        <end position="233"/>
    </location>
</feature>
<keyword evidence="5 9" id="KW-0472">Membrane</keyword>
<comment type="subcellular location">
    <subcellularLocation>
        <location evidence="1">Membrane</location>
        <topology evidence="1">Multi-pass membrane protein</topology>
    </subcellularLocation>
</comment>
<dbReference type="SMART" id="SM01381">
    <property type="entry name" value="7TM_GPCR_Srsx"/>
    <property type="match status" value="1"/>
</dbReference>
<dbReference type="Proteomes" id="UP000887567">
    <property type="component" value="Unplaced"/>
</dbReference>
<dbReference type="AlphaFoldDB" id="A0A913YHW8"/>
<feature type="transmembrane region" description="Helical" evidence="9">
    <location>
        <begin position="42"/>
        <end position="64"/>
    </location>
</feature>
<accession>A0A913YHW8</accession>
<dbReference type="PROSITE" id="PS50262">
    <property type="entry name" value="G_PROTEIN_RECEP_F1_2"/>
    <property type="match status" value="1"/>
</dbReference>
<feature type="transmembrane region" description="Helical" evidence="9">
    <location>
        <begin position="76"/>
        <end position="100"/>
    </location>
</feature>
<dbReference type="Pfam" id="PF00001">
    <property type="entry name" value="7tm_1"/>
    <property type="match status" value="1"/>
</dbReference>
<proteinExistence type="predicted"/>
<keyword evidence="6" id="KW-0675">Receptor</keyword>
<evidence type="ECO:0000256" key="4">
    <source>
        <dbReference type="ARBA" id="ARBA00023040"/>
    </source>
</evidence>
<dbReference type="EnsemblMetazoa" id="XM_021045171.2">
    <property type="protein sequence ID" value="XP_020900830.1"/>
    <property type="gene ID" value="LOC110239452"/>
</dbReference>
<dbReference type="OrthoDB" id="5975505at2759"/>
<feature type="domain" description="G-protein coupled receptors family 1 profile" evidence="10">
    <location>
        <begin position="55"/>
        <end position="318"/>
    </location>
</feature>
<dbReference type="PRINTS" id="PR00237">
    <property type="entry name" value="GPCRRHODOPSN"/>
</dbReference>
<keyword evidence="3 9" id="KW-1133">Transmembrane helix</keyword>
<organism evidence="11 12">
    <name type="scientific">Exaiptasia diaphana</name>
    <name type="common">Tropical sea anemone</name>
    <name type="synonym">Aiptasia pulchella</name>
    <dbReference type="NCBI Taxonomy" id="2652724"/>
    <lineage>
        <taxon>Eukaryota</taxon>
        <taxon>Metazoa</taxon>
        <taxon>Cnidaria</taxon>
        <taxon>Anthozoa</taxon>
        <taxon>Hexacorallia</taxon>
        <taxon>Actiniaria</taxon>
        <taxon>Aiptasiidae</taxon>
        <taxon>Exaiptasia</taxon>
    </lineage>
</organism>
<dbReference type="SUPFAM" id="SSF81321">
    <property type="entry name" value="Family A G protein-coupled receptor-like"/>
    <property type="match status" value="1"/>
</dbReference>
<feature type="transmembrane region" description="Helical" evidence="9">
    <location>
        <begin position="257"/>
        <end position="281"/>
    </location>
</feature>
<dbReference type="OMA" id="TVECIGC"/>
<dbReference type="RefSeq" id="XP_028514964.1">
    <property type="nucleotide sequence ID" value="XM_028659163.1"/>
</dbReference>
<evidence type="ECO:0000256" key="8">
    <source>
        <dbReference type="SAM" id="MobiDB-lite"/>
    </source>
</evidence>
<keyword evidence="4" id="KW-0297">G-protein coupled receptor</keyword>
<evidence type="ECO:0000256" key="2">
    <source>
        <dbReference type="ARBA" id="ARBA00022692"/>
    </source>
</evidence>
<dbReference type="GO" id="GO:0004930">
    <property type="term" value="F:G protein-coupled receptor activity"/>
    <property type="evidence" value="ECO:0007669"/>
    <property type="project" value="UniProtKB-KW"/>
</dbReference>
<dbReference type="GO" id="GO:0005886">
    <property type="term" value="C:plasma membrane"/>
    <property type="evidence" value="ECO:0007669"/>
    <property type="project" value="TreeGrafter"/>
</dbReference>
<dbReference type="RefSeq" id="XP_020900830.1">
    <property type="nucleotide sequence ID" value="XM_021045171.2"/>
</dbReference>
<evidence type="ECO:0000256" key="3">
    <source>
        <dbReference type="ARBA" id="ARBA00022989"/>
    </source>
</evidence>
<dbReference type="PANTHER" id="PTHR45695">
    <property type="entry name" value="LEUCOKININ RECEPTOR-RELATED"/>
    <property type="match status" value="1"/>
</dbReference>
<evidence type="ECO:0000256" key="6">
    <source>
        <dbReference type="ARBA" id="ARBA00023170"/>
    </source>
</evidence>
<evidence type="ECO:0000313" key="12">
    <source>
        <dbReference type="Proteomes" id="UP000887567"/>
    </source>
</evidence>
<dbReference type="EnsemblMetazoa" id="XM_028659164.1">
    <property type="protein sequence ID" value="XP_028514965.1"/>
    <property type="gene ID" value="LOC110239452"/>
</dbReference>